<evidence type="ECO:0000313" key="2">
    <source>
        <dbReference type="Proteomes" id="UP001163324"/>
    </source>
</evidence>
<accession>A0ACC0UWJ8</accession>
<dbReference type="EMBL" id="CM047946">
    <property type="protein sequence ID" value="KAI9897909.1"/>
    <property type="molecule type" value="Genomic_DNA"/>
</dbReference>
<protein>
    <submittedName>
        <fullName evidence="1">Uncharacterized protein</fullName>
    </submittedName>
</protein>
<evidence type="ECO:0000313" key="1">
    <source>
        <dbReference type="EMBL" id="KAI9897909.1"/>
    </source>
</evidence>
<gene>
    <name evidence="1" type="ORF">N3K66_007765</name>
</gene>
<dbReference type="Proteomes" id="UP001163324">
    <property type="component" value="Chromosome 7"/>
</dbReference>
<proteinExistence type="predicted"/>
<name>A0ACC0UWJ8_9HYPO</name>
<reference evidence="1" key="1">
    <citation type="submission" date="2022-10" db="EMBL/GenBank/DDBJ databases">
        <title>Complete Genome of Trichothecium roseum strain YXFP-22015, a Plant Pathogen Isolated from Citrus.</title>
        <authorList>
            <person name="Wang Y."/>
            <person name="Zhu L."/>
        </authorList>
    </citation>
    <scope>NUCLEOTIDE SEQUENCE</scope>
    <source>
        <strain evidence="1">YXFP-22015</strain>
    </source>
</reference>
<organism evidence="1 2">
    <name type="scientific">Trichothecium roseum</name>
    <dbReference type="NCBI Taxonomy" id="47278"/>
    <lineage>
        <taxon>Eukaryota</taxon>
        <taxon>Fungi</taxon>
        <taxon>Dikarya</taxon>
        <taxon>Ascomycota</taxon>
        <taxon>Pezizomycotina</taxon>
        <taxon>Sordariomycetes</taxon>
        <taxon>Hypocreomycetidae</taxon>
        <taxon>Hypocreales</taxon>
        <taxon>Hypocreales incertae sedis</taxon>
        <taxon>Trichothecium</taxon>
    </lineage>
</organism>
<comment type="caution">
    <text evidence="1">The sequence shown here is derived from an EMBL/GenBank/DDBJ whole genome shotgun (WGS) entry which is preliminary data.</text>
</comment>
<keyword evidence="2" id="KW-1185">Reference proteome</keyword>
<sequence length="397" mass="43964">MESKQPDLWAAISITFFMATVAIILRLVSRRLKRIPLAWDDYFSLCCYGMNVAWVIIIPYWLKNSLGLHITDVESPPMEDILFRSKLILYIAELFYAFALFFAKMSLLCLYWRMFRLTNIRLPIQILFGCSIIWITFRIFMGIWHCVPIEAFWDSSVGGRCDIEDKKFFFGTTLVHAVIDIALLTLPVMQISKLQLPGIQKLGIMVMFTFGIFVCAAAITLCVSATQFDATSIDLTWNIFPIVLWATVEVNLVTVSACLPTVRPACTFFLTCTNPRTRTGASSGGYSDGYGSRSRNNKQPIRLSSIPKSAPYDESSSTHQLADPEDAERGSNGGGGGGAGGHSGFDFDGHAFDRDYRNTAAVTAPRGGGEPDLGSTFGGIVVKNETTVQVSESKDLR</sequence>